<evidence type="ECO:0000313" key="2">
    <source>
        <dbReference type="Proteomes" id="UP001597461"/>
    </source>
</evidence>
<keyword evidence="2" id="KW-1185">Reference proteome</keyword>
<gene>
    <name evidence="1" type="ORF">ACFSR6_01635</name>
</gene>
<evidence type="ECO:0008006" key="3">
    <source>
        <dbReference type="Google" id="ProtNLM"/>
    </source>
</evidence>
<name>A0ABW5MEK3_9SPHI</name>
<protein>
    <recommendedName>
        <fullName evidence="3">Nickel transport protein</fullName>
    </recommendedName>
</protein>
<dbReference type="Proteomes" id="UP001597461">
    <property type="component" value="Unassembled WGS sequence"/>
</dbReference>
<sequence>MKSKQQNILFGVLLLIFFPLLGKASAYWMEISGGHKIGGRVTVQLIYGNIDELGVRHRQTGKELLLAAEFSFKLIDPVGKITLLHFVQKSDCWQATFNPKNKGVYRILGINKTHPVIDRSATGGENVLPIDYLCGQYWVGLPKGKLEPAQFLDLFSKTEGNVVKIFAFKDNLPAKAKTKLRVFNPENWERELVLDDKGEAFFLPTMKGMYVIRLDWVDPKEGTYKGTAYTSIRHRCNYCLFVE</sequence>
<reference evidence="2" key="1">
    <citation type="journal article" date="2019" name="Int. J. Syst. Evol. Microbiol.">
        <title>The Global Catalogue of Microorganisms (GCM) 10K type strain sequencing project: providing services to taxonomists for standard genome sequencing and annotation.</title>
        <authorList>
            <consortium name="The Broad Institute Genomics Platform"/>
            <consortium name="The Broad Institute Genome Sequencing Center for Infectious Disease"/>
            <person name="Wu L."/>
            <person name="Ma J."/>
        </authorList>
    </citation>
    <scope>NUCLEOTIDE SEQUENCE [LARGE SCALE GENOMIC DNA]</scope>
    <source>
        <strain evidence="2">KCTC 42866</strain>
    </source>
</reference>
<proteinExistence type="predicted"/>
<dbReference type="EMBL" id="JBHULL010000003">
    <property type="protein sequence ID" value="MFD2581173.1"/>
    <property type="molecule type" value="Genomic_DNA"/>
</dbReference>
<evidence type="ECO:0000313" key="1">
    <source>
        <dbReference type="EMBL" id="MFD2581173.1"/>
    </source>
</evidence>
<comment type="caution">
    <text evidence="1">The sequence shown here is derived from an EMBL/GenBank/DDBJ whole genome shotgun (WGS) entry which is preliminary data.</text>
</comment>
<accession>A0ABW5MEK3</accession>
<organism evidence="1 2">
    <name type="scientific">Pedobacter vanadiisoli</name>
    <dbReference type="NCBI Taxonomy" id="1761975"/>
    <lineage>
        <taxon>Bacteria</taxon>
        <taxon>Pseudomonadati</taxon>
        <taxon>Bacteroidota</taxon>
        <taxon>Sphingobacteriia</taxon>
        <taxon>Sphingobacteriales</taxon>
        <taxon>Sphingobacteriaceae</taxon>
        <taxon>Pedobacter</taxon>
    </lineage>
</organism>